<proteinExistence type="predicted"/>
<dbReference type="Pfam" id="PF00172">
    <property type="entry name" value="Zn_clus"/>
    <property type="match status" value="1"/>
</dbReference>
<protein>
    <recommendedName>
        <fullName evidence="1">Zn(2)-C6 fungal-type domain-containing protein</fullName>
    </recommendedName>
</protein>
<evidence type="ECO:0000313" key="2">
    <source>
        <dbReference type="EMBL" id="ORY26403.1"/>
    </source>
</evidence>
<dbReference type="GO" id="GO:0000981">
    <property type="term" value="F:DNA-binding transcription factor activity, RNA polymerase II-specific"/>
    <property type="evidence" value="ECO:0007669"/>
    <property type="project" value="InterPro"/>
</dbReference>
<gene>
    <name evidence="2" type="ORF">BCR33DRAFT_773758</name>
</gene>
<dbReference type="AlphaFoldDB" id="A0A1Y2AUX5"/>
<reference evidence="2 3" key="1">
    <citation type="submission" date="2016-07" db="EMBL/GenBank/DDBJ databases">
        <title>Pervasive Adenine N6-methylation of Active Genes in Fungi.</title>
        <authorList>
            <consortium name="DOE Joint Genome Institute"/>
            <person name="Mondo S.J."/>
            <person name="Dannebaum R.O."/>
            <person name="Kuo R.C."/>
            <person name="Labutti K."/>
            <person name="Haridas S."/>
            <person name="Kuo A."/>
            <person name="Salamov A."/>
            <person name="Ahrendt S.R."/>
            <person name="Lipzen A."/>
            <person name="Sullivan W."/>
            <person name="Andreopoulos W.B."/>
            <person name="Clum A."/>
            <person name="Lindquist E."/>
            <person name="Daum C."/>
            <person name="Ramamoorthy G.K."/>
            <person name="Gryganskyi A."/>
            <person name="Culley D."/>
            <person name="Magnuson J.K."/>
            <person name="James T.Y."/>
            <person name="O'Malley M.A."/>
            <person name="Stajich J.E."/>
            <person name="Spatafora J.W."/>
            <person name="Visel A."/>
            <person name="Grigoriev I.V."/>
        </authorList>
    </citation>
    <scope>NUCLEOTIDE SEQUENCE [LARGE SCALE GENOMIC DNA]</scope>
    <source>
        <strain evidence="2 3">JEL800</strain>
    </source>
</reference>
<dbReference type="GO" id="GO:0008270">
    <property type="term" value="F:zinc ion binding"/>
    <property type="evidence" value="ECO:0007669"/>
    <property type="project" value="InterPro"/>
</dbReference>
<organism evidence="2 3">
    <name type="scientific">Rhizoclosmatium globosum</name>
    <dbReference type="NCBI Taxonomy" id="329046"/>
    <lineage>
        <taxon>Eukaryota</taxon>
        <taxon>Fungi</taxon>
        <taxon>Fungi incertae sedis</taxon>
        <taxon>Chytridiomycota</taxon>
        <taxon>Chytridiomycota incertae sedis</taxon>
        <taxon>Chytridiomycetes</taxon>
        <taxon>Chytridiales</taxon>
        <taxon>Chytriomycetaceae</taxon>
        <taxon>Rhizoclosmatium</taxon>
    </lineage>
</organism>
<dbReference type="EMBL" id="MCGO01000114">
    <property type="protein sequence ID" value="ORY26403.1"/>
    <property type="molecule type" value="Genomic_DNA"/>
</dbReference>
<evidence type="ECO:0000313" key="3">
    <source>
        <dbReference type="Proteomes" id="UP000193642"/>
    </source>
</evidence>
<dbReference type="OrthoDB" id="10261408at2759"/>
<dbReference type="PROSITE" id="PS50048">
    <property type="entry name" value="ZN2_CY6_FUNGAL_2"/>
    <property type="match status" value="1"/>
</dbReference>
<keyword evidence="3" id="KW-1185">Reference proteome</keyword>
<accession>A0A1Y2AUX5</accession>
<dbReference type="CDD" id="cd00067">
    <property type="entry name" value="GAL4"/>
    <property type="match status" value="1"/>
</dbReference>
<dbReference type="InterPro" id="IPR001138">
    <property type="entry name" value="Zn2Cys6_DnaBD"/>
</dbReference>
<dbReference type="Proteomes" id="UP000193642">
    <property type="component" value="Unassembled WGS sequence"/>
</dbReference>
<evidence type="ECO:0000259" key="1">
    <source>
        <dbReference type="PROSITE" id="PS50048"/>
    </source>
</evidence>
<feature type="domain" description="Zn(2)-C6 fungal-type" evidence="1">
    <location>
        <begin position="36"/>
        <end position="68"/>
    </location>
</feature>
<dbReference type="SUPFAM" id="SSF57701">
    <property type="entry name" value="Zn2/Cys6 DNA-binding domain"/>
    <property type="match status" value="1"/>
</dbReference>
<sequence length="247" mass="26901">MAFQISLSQNLRSLFALNPNLMFVNTSLHSNTRAKSCSECRYAKKMCDRSSTQPNCSRCVRTGKACTFSVPTNGKHPRVPLVRPGTRGAAAARITSMPNTNMFPFFPPVVDEFTGFSDNDFADITAIFSTCPLIAPGHKITNQQHVSARVAPPKTVSNINRFNPITRECSAKYTSDMKSDFVDGKGNSLRLPSIFGRDSHHMALPPSPESTLSSLDTPSLLPTNLPSGFNALPSFSQFGSHFPALKA</sequence>
<dbReference type="Gene3D" id="4.10.240.10">
    <property type="entry name" value="Zn(2)-C6 fungal-type DNA-binding domain"/>
    <property type="match status" value="1"/>
</dbReference>
<comment type="caution">
    <text evidence="2">The sequence shown here is derived from an EMBL/GenBank/DDBJ whole genome shotgun (WGS) entry which is preliminary data.</text>
</comment>
<name>A0A1Y2AUX5_9FUNG</name>
<dbReference type="PROSITE" id="PS00463">
    <property type="entry name" value="ZN2_CY6_FUNGAL_1"/>
    <property type="match status" value="1"/>
</dbReference>
<dbReference type="InterPro" id="IPR036864">
    <property type="entry name" value="Zn2-C6_fun-type_DNA-bd_sf"/>
</dbReference>